<sequence length="307" mass="34584">MSALQGSQADMLLWSKYYYVALTSLWVAFIIDSRRGLSTVLYLVCSYLPSVFMLLNMFVTFLPRGSYTLCRSMYIINICVGFLSMFSAECIFILRTLAVWERERRFMVFKIINIIVRPIPGGCSRVNMSDSFPQAYLIPILVCFLEFIPSVGECSIPGGVGYVDTKAKSSVIAVYCLLAAGELEILVFVLYRAFESHSGWKIENRLMRGLMHHNLLYFSCSFAFSLGIILATVFLPFPVVHIIGETQVVALSLLVTRMHRDFWRSDRVYCSNDGVDLSLSTFMAATLDVIPCPDVRIGGHSGIMLRV</sequence>
<dbReference type="OrthoDB" id="2678403at2759"/>
<reference evidence="2" key="1">
    <citation type="journal article" date="2020" name="New Phytol.">
        <title>Comparative genomics reveals dynamic genome evolution in host specialist ectomycorrhizal fungi.</title>
        <authorList>
            <person name="Lofgren L.A."/>
            <person name="Nguyen N.H."/>
            <person name="Vilgalys R."/>
            <person name="Ruytinx J."/>
            <person name="Liao H.L."/>
            <person name="Branco S."/>
            <person name="Kuo A."/>
            <person name="LaButti K."/>
            <person name="Lipzen A."/>
            <person name="Andreopoulos W."/>
            <person name="Pangilinan J."/>
            <person name="Riley R."/>
            <person name="Hundley H."/>
            <person name="Na H."/>
            <person name="Barry K."/>
            <person name="Grigoriev I.V."/>
            <person name="Stajich J.E."/>
            <person name="Kennedy P.G."/>
        </authorList>
    </citation>
    <scope>NUCLEOTIDE SEQUENCE</scope>
    <source>
        <strain evidence="2">MN1</strain>
    </source>
</reference>
<dbReference type="RefSeq" id="XP_041186909.1">
    <property type="nucleotide sequence ID" value="XM_041342503.1"/>
</dbReference>
<gene>
    <name evidence="2" type="ORF">BJ212DRAFT_1590991</name>
</gene>
<keyword evidence="3" id="KW-1185">Reference proteome</keyword>
<protein>
    <submittedName>
        <fullName evidence="2">Uncharacterized protein</fullName>
    </submittedName>
</protein>
<name>A0A9P7DVV6_9AGAM</name>
<dbReference type="GeneID" id="64636519"/>
<evidence type="ECO:0000313" key="3">
    <source>
        <dbReference type="Proteomes" id="UP000807769"/>
    </source>
</evidence>
<feature type="transmembrane region" description="Helical" evidence="1">
    <location>
        <begin position="215"/>
        <end position="233"/>
    </location>
</feature>
<feature type="transmembrane region" description="Helical" evidence="1">
    <location>
        <begin position="40"/>
        <end position="62"/>
    </location>
</feature>
<keyword evidence="1" id="KW-0812">Transmembrane</keyword>
<organism evidence="2 3">
    <name type="scientific">Suillus subaureus</name>
    <dbReference type="NCBI Taxonomy" id="48587"/>
    <lineage>
        <taxon>Eukaryota</taxon>
        <taxon>Fungi</taxon>
        <taxon>Dikarya</taxon>
        <taxon>Basidiomycota</taxon>
        <taxon>Agaricomycotina</taxon>
        <taxon>Agaricomycetes</taxon>
        <taxon>Agaricomycetidae</taxon>
        <taxon>Boletales</taxon>
        <taxon>Suillineae</taxon>
        <taxon>Suillaceae</taxon>
        <taxon>Suillus</taxon>
    </lineage>
</organism>
<feature type="transmembrane region" description="Helical" evidence="1">
    <location>
        <begin position="172"/>
        <end position="194"/>
    </location>
</feature>
<proteinExistence type="predicted"/>
<evidence type="ECO:0000313" key="2">
    <source>
        <dbReference type="EMBL" id="KAG1804397.1"/>
    </source>
</evidence>
<comment type="caution">
    <text evidence="2">The sequence shown here is derived from an EMBL/GenBank/DDBJ whole genome shotgun (WGS) entry which is preliminary data.</text>
</comment>
<feature type="transmembrane region" description="Helical" evidence="1">
    <location>
        <begin position="74"/>
        <end position="100"/>
    </location>
</feature>
<feature type="transmembrane region" description="Helical" evidence="1">
    <location>
        <begin position="12"/>
        <end position="31"/>
    </location>
</feature>
<evidence type="ECO:0000256" key="1">
    <source>
        <dbReference type="SAM" id="Phobius"/>
    </source>
</evidence>
<dbReference type="EMBL" id="JABBWG010000058">
    <property type="protein sequence ID" value="KAG1804397.1"/>
    <property type="molecule type" value="Genomic_DNA"/>
</dbReference>
<keyword evidence="1" id="KW-0472">Membrane</keyword>
<keyword evidence="1" id="KW-1133">Transmembrane helix</keyword>
<dbReference type="AlphaFoldDB" id="A0A9P7DVV6"/>
<accession>A0A9P7DVV6</accession>
<dbReference type="Proteomes" id="UP000807769">
    <property type="component" value="Unassembled WGS sequence"/>
</dbReference>